<evidence type="ECO:0000313" key="2">
    <source>
        <dbReference type="Proteomes" id="UP001159363"/>
    </source>
</evidence>
<protein>
    <submittedName>
        <fullName evidence="1">Uncharacterized protein</fullName>
    </submittedName>
</protein>
<dbReference type="EMBL" id="JARBHB010000008">
    <property type="protein sequence ID" value="KAJ8877317.1"/>
    <property type="molecule type" value="Genomic_DNA"/>
</dbReference>
<accession>A0ABQ9GZ86</accession>
<organism evidence="1 2">
    <name type="scientific">Dryococelus australis</name>
    <dbReference type="NCBI Taxonomy" id="614101"/>
    <lineage>
        <taxon>Eukaryota</taxon>
        <taxon>Metazoa</taxon>
        <taxon>Ecdysozoa</taxon>
        <taxon>Arthropoda</taxon>
        <taxon>Hexapoda</taxon>
        <taxon>Insecta</taxon>
        <taxon>Pterygota</taxon>
        <taxon>Neoptera</taxon>
        <taxon>Polyneoptera</taxon>
        <taxon>Phasmatodea</taxon>
        <taxon>Verophasmatodea</taxon>
        <taxon>Anareolatae</taxon>
        <taxon>Phasmatidae</taxon>
        <taxon>Eurycanthinae</taxon>
        <taxon>Dryococelus</taxon>
    </lineage>
</organism>
<name>A0ABQ9GZ86_9NEOP</name>
<proteinExistence type="predicted"/>
<keyword evidence="2" id="KW-1185">Reference proteome</keyword>
<comment type="caution">
    <text evidence="1">The sequence shown here is derived from an EMBL/GenBank/DDBJ whole genome shotgun (WGS) entry which is preliminary data.</text>
</comment>
<reference evidence="1 2" key="1">
    <citation type="submission" date="2023-02" db="EMBL/GenBank/DDBJ databases">
        <title>LHISI_Scaffold_Assembly.</title>
        <authorList>
            <person name="Stuart O.P."/>
            <person name="Cleave R."/>
            <person name="Magrath M.J.L."/>
            <person name="Mikheyev A.S."/>
        </authorList>
    </citation>
    <scope>NUCLEOTIDE SEQUENCE [LARGE SCALE GENOMIC DNA]</scope>
    <source>
        <strain evidence="1">Daus_M_001</strain>
        <tissue evidence="1">Leg muscle</tissue>
    </source>
</reference>
<dbReference type="Proteomes" id="UP001159363">
    <property type="component" value="Chromosome 7"/>
</dbReference>
<evidence type="ECO:0000313" key="1">
    <source>
        <dbReference type="EMBL" id="KAJ8877317.1"/>
    </source>
</evidence>
<sequence>MTFQLGICVTNNSSEKLVSLFEGKIWNYIYELINQTKMYLSMVCANDHPTPLDFKYKKHWYVLEKHFTSVFTRNPNTTDNNEEECVKNNFT</sequence>
<gene>
    <name evidence="1" type="ORF">PR048_021771</name>
</gene>